<dbReference type="PANTHER" id="PTHR46254">
    <property type="entry name" value="PROTEIN GVQW1-RELATED"/>
    <property type="match status" value="1"/>
</dbReference>
<reference evidence="2" key="1">
    <citation type="journal article" date="2007" name="Science">
        <title>Evolutionary and biomedical insights from the rhesus macaque genome.</title>
        <authorList>
            <person name="Gibbs R.A."/>
            <person name="Rogers J."/>
            <person name="Katze M.G."/>
            <person name="Bumgarner R."/>
            <person name="Weinstock G.M."/>
            <person name="Mardis E.R."/>
            <person name="Remington K.A."/>
            <person name="Strausberg R.L."/>
            <person name="Venter J.C."/>
            <person name="Wilson R.K."/>
            <person name="Batzer M.A."/>
            <person name="Bustamante C.D."/>
            <person name="Eichler E.E."/>
            <person name="Hahn M.W."/>
            <person name="Hardison R.C."/>
            <person name="Makova K.D."/>
            <person name="Miller W."/>
            <person name="Milosavljevic A."/>
            <person name="Palermo R.E."/>
            <person name="Siepel A."/>
            <person name="Sikela J.M."/>
            <person name="Attaway T."/>
            <person name="Bell S."/>
            <person name="Bernard K.E."/>
            <person name="Buhay C.J."/>
            <person name="Chandrabose M.N."/>
            <person name="Dao M."/>
            <person name="Davis C."/>
            <person name="Delehaunty K.D."/>
            <person name="Ding Y."/>
            <person name="Dinh H.H."/>
            <person name="Dugan-Rocha S."/>
            <person name="Fulton L.A."/>
            <person name="Gabisi R.A."/>
            <person name="Garner T.T."/>
            <person name="Godfrey J."/>
            <person name="Hawes A.C."/>
            <person name="Hernandez J."/>
            <person name="Hines S."/>
            <person name="Holder M."/>
            <person name="Hume J."/>
            <person name="Jhangiani S.N."/>
            <person name="Joshi V."/>
            <person name="Khan Z.M."/>
            <person name="Kirkness E.F."/>
            <person name="Cree A."/>
            <person name="Fowler R.G."/>
            <person name="Lee S."/>
            <person name="Lewis L.R."/>
            <person name="Li Z."/>
            <person name="Liu Y.-S."/>
            <person name="Moore S.M."/>
            <person name="Muzny D."/>
            <person name="Nazareth L.V."/>
            <person name="Ngo D.N."/>
            <person name="Okwuonu G.O."/>
            <person name="Pai G."/>
            <person name="Parker D."/>
            <person name="Paul H.A."/>
            <person name="Pfannkoch C."/>
            <person name="Pohl C.S."/>
            <person name="Rogers Y.-H.C."/>
            <person name="Ruiz S.J."/>
            <person name="Sabo A."/>
            <person name="Santibanez J."/>
            <person name="Schneider B.W."/>
            <person name="Smith S.M."/>
            <person name="Sodergren E."/>
            <person name="Svatek A.F."/>
            <person name="Utterback T.R."/>
            <person name="Vattathil S."/>
            <person name="Warren W."/>
            <person name="White C.S."/>
            <person name="Chinwalla A.T."/>
            <person name="Feng Y."/>
            <person name="Halpern A.L."/>
            <person name="Hillier L.W."/>
            <person name="Huang X."/>
            <person name="Minx P."/>
            <person name="Nelson J.O."/>
            <person name="Pepin K.H."/>
            <person name="Qin X."/>
            <person name="Sutton G.G."/>
            <person name="Venter E."/>
            <person name="Walenz B.P."/>
            <person name="Wallis J.W."/>
            <person name="Worley K.C."/>
            <person name="Yang S.-P."/>
            <person name="Jones S.M."/>
            <person name="Marra M.A."/>
            <person name="Rocchi M."/>
            <person name="Schein J.E."/>
            <person name="Baertsch R."/>
            <person name="Clarke L."/>
            <person name="Csuros M."/>
            <person name="Glasscock J."/>
            <person name="Harris R.A."/>
            <person name="Havlak P."/>
            <person name="Jackson A.R."/>
            <person name="Jiang H."/>
            <person name="Liu Y."/>
            <person name="Messina D.N."/>
            <person name="Shen Y."/>
            <person name="Song H.X.-Z."/>
            <person name="Wylie T."/>
            <person name="Zhang L."/>
            <person name="Birney E."/>
            <person name="Han K."/>
            <person name="Konkel M.K."/>
            <person name="Lee J."/>
            <person name="Smit A.F.A."/>
            <person name="Ullmer B."/>
            <person name="Wang H."/>
            <person name="Xing J."/>
            <person name="Burhans R."/>
            <person name="Cheng Z."/>
            <person name="Karro J.E."/>
            <person name="Ma J."/>
            <person name="Raney B."/>
            <person name="She X."/>
            <person name="Cox M.J."/>
            <person name="Demuth J.P."/>
            <person name="Dumas L.J."/>
            <person name="Han S.-G."/>
            <person name="Hopkins J."/>
            <person name="Karimpour-Fard A."/>
            <person name="Kim Y.H."/>
            <person name="Pollack J.R."/>
            <person name="Vinar T."/>
            <person name="Addo-Quaye C."/>
            <person name="Degenhardt J."/>
            <person name="Denby A."/>
            <person name="Hubisz M.J."/>
            <person name="Indap A."/>
            <person name="Kosiol C."/>
            <person name="Lahn B.T."/>
            <person name="Lawson H.A."/>
            <person name="Marklein A."/>
            <person name="Nielsen R."/>
            <person name="Vallender E.J."/>
            <person name="Clark A.G."/>
            <person name="Ferguson B."/>
            <person name="Hernandez R.D."/>
            <person name="Hirani K."/>
            <person name="Kehrer-Sawatzki H."/>
            <person name="Kolb J."/>
            <person name="Patil S."/>
            <person name="Pu L.-L."/>
            <person name="Ren Y."/>
            <person name="Smith D.G."/>
            <person name="Wheeler D.A."/>
            <person name="Schenck I."/>
            <person name="Ball E.V."/>
            <person name="Chen R."/>
            <person name="Cooper D.N."/>
            <person name="Giardine B."/>
            <person name="Hsu F."/>
            <person name="Kent W.J."/>
            <person name="Lesk A."/>
            <person name="Nelson D.L."/>
            <person name="O'brien W.E."/>
            <person name="Pruefer K."/>
            <person name="Stenson P.D."/>
            <person name="Wallace J.C."/>
            <person name="Ke H."/>
            <person name="Liu X.-M."/>
            <person name="Wang P."/>
            <person name="Xiang A.P."/>
            <person name="Yang F."/>
            <person name="Barber G.P."/>
            <person name="Haussler D."/>
            <person name="Karolchik D."/>
            <person name="Kern A.D."/>
            <person name="Kuhn R.M."/>
            <person name="Smith K.E."/>
            <person name="Zwieg A.S."/>
        </authorList>
    </citation>
    <scope>NUCLEOTIDE SEQUENCE [LARGE SCALE GENOMIC DNA]</scope>
    <source>
        <strain evidence="2">17573</strain>
    </source>
</reference>
<dbReference type="GeneTree" id="ENSGT00940000161627"/>
<dbReference type="Proteomes" id="UP000006718">
    <property type="component" value="Chromosome 1"/>
</dbReference>
<reference evidence="1" key="4">
    <citation type="submission" date="2025-09" db="UniProtKB">
        <authorList>
            <consortium name="Ensembl"/>
        </authorList>
    </citation>
    <scope>IDENTIFICATION</scope>
    <source>
        <strain evidence="1">17573</strain>
    </source>
</reference>
<keyword evidence="2" id="KW-1185">Reference proteome</keyword>
<dbReference type="InParanoid" id="A0A5F7ZB83"/>
<reference evidence="1" key="3">
    <citation type="submission" date="2025-08" db="UniProtKB">
        <authorList>
            <consortium name="Ensembl"/>
        </authorList>
    </citation>
    <scope>IDENTIFICATION</scope>
    <source>
        <strain evidence="1">17573</strain>
    </source>
</reference>
<protein>
    <submittedName>
        <fullName evidence="1">Uncharacterized protein</fullName>
    </submittedName>
</protein>
<accession>A0A5F7ZB83</accession>
<dbReference type="VEuPathDB" id="HostDB:ENSMMUG00000064326"/>
<evidence type="ECO:0000313" key="1">
    <source>
        <dbReference type="Ensembl" id="ENSMMUP00000062854.1"/>
    </source>
</evidence>
<evidence type="ECO:0000313" key="2">
    <source>
        <dbReference type="Proteomes" id="UP000006718"/>
    </source>
</evidence>
<organism evidence="1 2">
    <name type="scientific">Macaca mulatta</name>
    <name type="common">Rhesus macaque</name>
    <dbReference type="NCBI Taxonomy" id="9544"/>
    <lineage>
        <taxon>Eukaryota</taxon>
        <taxon>Metazoa</taxon>
        <taxon>Chordata</taxon>
        <taxon>Craniata</taxon>
        <taxon>Vertebrata</taxon>
        <taxon>Euteleostomi</taxon>
        <taxon>Mammalia</taxon>
        <taxon>Eutheria</taxon>
        <taxon>Euarchontoglires</taxon>
        <taxon>Primates</taxon>
        <taxon>Haplorrhini</taxon>
        <taxon>Catarrhini</taxon>
        <taxon>Cercopithecidae</taxon>
        <taxon>Cercopithecinae</taxon>
        <taxon>Macaca</taxon>
    </lineage>
</organism>
<dbReference type="AlphaFoldDB" id="A0A5F7ZB83"/>
<dbReference type="Ensembl" id="ENSMMUT00000084576.1">
    <property type="protein sequence ID" value="ENSMMUP00000062854.1"/>
    <property type="gene ID" value="ENSMMUG00000064326.1"/>
</dbReference>
<name>A0A5F7ZB83_MACMU</name>
<dbReference type="PANTHER" id="PTHR46254:SF11">
    <property type="entry name" value="SECRETED PROTEIN"/>
    <property type="match status" value="1"/>
</dbReference>
<reference evidence="1" key="2">
    <citation type="submission" date="2019-01" db="EMBL/GenBank/DDBJ databases">
        <authorList>
            <person name="Graves T."/>
            <person name="Eichler E.E."/>
            <person name="Wilson R.K."/>
        </authorList>
    </citation>
    <scope>NUCLEOTIDE SEQUENCE [LARGE SCALE GENOMIC DNA]</scope>
    <source>
        <strain evidence="1">17573</strain>
    </source>
</reference>
<dbReference type="Bgee" id="ENSMMUG00000064326">
    <property type="expression patterns" value="Expressed in skeletal muscle tissue and 3 other cell types or tissues"/>
</dbReference>
<proteinExistence type="predicted"/>
<sequence>RQSLTLSPRLEYSGTISAHCNLCRPGFKQFSCLGLLSSWDYRHLPPCLANFCSFSRHGVSPCWPGWSSTTDLMIHPPRPPEVLGLQV</sequence>